<name>A0ABD3NUU8_9STRA</name>
<organism evidence="4 5">
    <name type="scientific">Stephanodiscus triporus</name>
    <dbReference type="NCBI Taxonomy" id="2934178"/>
    <lineage>
        <taxon>Eukaryota</taxon>
        <taxon>Sar</taxon>
        <taxon>Stramenopiles</taxon>
        <taxon>Ochrophyta</taxon>
        <taxon>Bacillariophyta</taxon>
        <taxon>Coscinodiscophyceae</taxon>
        <taxon>Thalassiosirophycidae</taxon>
        <taxon>Stephanodiscales</taxon>
        <taxon>Stephanodiscaceae</taxon>
        <taxon>Stephanodiscus</taxon>
    </lineage>
</organism>
<dbReference type="PANTHER" id="PTHR21100">
    <property type="entry name" value="PREFOLDIN SUBUNIT 4"/>
    <property type="match status" value="1"/>
</dbReference>
<reference evidence="4 5" key="1">
    <citation type="submission" date="2024-10" db="EMBL/GenBank/DDBJ databases">
        <title>Updated reference genomes for cyclostephanoid diatoms.</title>
        <authorList>
            <person name="Roberts W.R."/>
            <person name="Alverson A.J."/>
        </authorList>
    </citation>
    <scope>NUCLEOTIDE SEQUENCE [LARGE SCALE GENOMIC DNA]</scope>
    <source>
        <strain evidence="4 5">AJA276-08</strain>
    </source>
</reference>
<protein>
    <recommendedName>
        <fullName evidence="6">Prefoldin subunit 4</fullName>
    </recommendedName>
</protein>
<dbReference type="Pfam" id="PF01920">
    <property type="entry name" value="Prefoldin_2"/>
    <property type="match status" value="1"/>
</dbReference>
<dbReference type="AlphaFoldDB" id="A0ABD3NUU8"/>
<dbReference type="Proteomes" id="UP001530315">
    <property type="component" value="Unassembled WGS sequence"/>
</dbReference>
<evidence type="ECO:0000256" key="1">
    <source>
        <dbReference type="ARBA" id="ARBA00008045"/>
    </source>
</evidence>
<evidence type="ECO:0000313" key="4">
    <source>
        <dbReference type="EMBL" id="KAL3777690.1"/>
    </source>
</evidence>
<dbReference type="EMBL" id="JALLAZ020001271">
    <property type="protein sequence ID" value="KAL3777690.1"/>
    <property type="molecule type" value="Genomic_DNA"/>
</dbReference>
<evidence type="ECO:0000256" key="2">
    <source>
        <dbReference type="ARBA" id="ARBA00023186"/>
    </source>
</evidence>
<keyword evidence="3" id="KW-0175">Coiled coil</keyword>
<dbReference type="InterPro" id="IPR002777">
    <property type="entry name" value="PFD_beta-like"/>
</dbReference>
<proteinExistence type="inferred from homology"/>
<feature type="non-terminal residue" evidence="4">
    <location>
        <position position="1"/>
    </location>
</feature>
<comment type="similarity">
    <text evidence="1">Belongs to the prefoldin subunit beta family.</text>
</comment>
<feature type="coiled-coil region" evidence="3">
    <location>
        <begin position="18"/>
        <end position="48"/>
    </location>
</feature>
<dbReference type="SUPFAM" id="SSF46579">
    <property type="entry name" value="Prefoldin"/>
    <property type="match status" value="1"/>
</dbReference>
<gene>
    <name evidence="4" type="ORF">ACHAW5_009947</name>
</gene>
<keyword evidence="5" id="KW-1185">Reference proteome</keyword>
<evidence type="ECO:0008006" key="6">
    <source>
        <dbReference type="Google" id="ProtNLM"/>
    </source>
</evidence>
<sequence length="152" mass="17466">GRERRGGRREDQDRINEFGRLNARLHEVRDEVKKLTNLLEKIEDASTELMMGNGDRVMLRLGEAMFEATEDEATEFCEAEVERHQKTIDKLSEEETDILERQSGLNHYTNINHSKPFFPPNITHNTPKFFLHGTSNPIPGSSSFGVCFRCSN</sequence>
<evidence type="ECO:0000256" key="3">
    <source>
        <dbReference type="SAM" id="Coils"/>
    </source>
</evidence>
<dbReference type="InterPro" id="IPR016661">
    <property type="entry name" value="PFDN4"/>
</dbReference>
<comment type="caution">
    <text evidence="4">The sequence shown here is derived from an EMBL/GenBank/DDBJ whole genome shotgun (WGS) entry which is preliminary data.</text>
</comment>
<accession>A0ABD3NUU8</accession>
<feature type="coiled-coil region" evidence="3">
    <location>
        <begin position="74"/>
        <end position="101"/>
    </location>
</feature>
<dbReference type="PANTHER" id="PTHR21100:SF9">
    <property type="entry name" value="PREFOLDIN SUBUNIT 4"/>
    <property type="match status" value="1"/>
</dbReference>
<keyword evidence="2" id="KW-0143">Chaperone</keyword>
<dbReference type="CDD" id="cd23165">
    <property type="entry name" value="Prefoldin_4"/>
    <property type="match status" value="1"/>
</dbReference>
<evidence type="ECO:0000313" key="5">
    <source>
        <dbReference type="Proteomes" id="UP001530315"/>
    </source>
</evidence>